<evidence type="ECO:0000313" key="2">
    <source>
        <dbReference type="Proteomes" id="UP000195991"/>
    </source>
</evidence>
<protein>
    <submittedName>
        <fullName evidence="1">Uncharacterized protein</fullName>
    </submittedName>
</protein>
<gene>
    <name evidence="1" type="ORF">BTT61001_04045</name>
</gene>
<organism evidence="1 2">
    <name type="scientific">Bacillus thuringiensis</name>
    <dbReference type="NCBI Taxonomy" id="1428"/>
    <lineage>
        <taxon>Bacteria</taxon>
        <taxon>Bacillati</taxon>
        <taxon>Bacillota</taxon>
        <taxon>Bacilli</taxon>
        <taxon>Bacillales</taxon>
        <taxon>Bacillaceae</taxon>
        <taxon>Bacillus</taxon>
        <taxon>Bacillus cereus group</taxon>
    </lineage>
</organism>
<evidence type="ECO:0000313" key="1">
    <source>
        <dbReference type="EMBL" id="SCC52160.1"/>
    </source>
</evidence>
<dbReference type="EMBL" id="FMBI01000035">
    <property type="protein sequence ID" value="SCC52160.1"/>
    <property type="molecule type" value="Genomic_DNA"/>
</dbReference>
<name>A0A1C4F899_BACTU</name>
<accession>A0A1C4F899</accession>
<proteinExistence type="predicted"/>
<dbReference type="Proteomes" id="UP000195991">
    <property type="component" value="Unassembled WGS sequence"/>
</dbReference>
<reference evidence="1 2" key="1">
    <citation type="submission" date="2016-08" db="EMBL/GenBank/DDBJ databases">
        <authorList>
            <person name="Seilhamer J.J."/>
        </authorList>
    </citation>
    <scope>NUCLEOTIDE SEQUENCE [LARGE SCALE GENOMIC DNA]</scope>
    <source>
        <strain evidence="1 2">IEBC_T61001</strain>
    </source>
</reference>
<sequence length="9" mass="1097">MKNSFKLTE</sequence>